<comment type="caution">
    <text evidence="2">The sequence shown here is derived from an EMBL/GenBank/DDBJ whole genome shotgun (WGS) entry which is preliminary data.</text>
</comment>
<reference evidence="2 3" key="1">
    <citation type="submission" date="2021-07" db="EMBL/GenBank/DDBJ databases">
        <authorList>
            <person name="Imarazene B."/>
            <person name="Zahm M."/>
            <person name="Klopp C."/>
            <person name="Cabau C."/>
            <person name="Beille S."/>
            <person name="Jouanno E."/>
            <person name="Castinel A."/>
            <person name="Lluch J."/>
            <person name="Gil L."/>
            <person name="Kuchtly C."/>
            <person name="Lopez Roques C."/>
            <person name="Donnadieu C."/>
            <person name="Parrinello H."/>
            <person name="Journot L."/>
            <person name="Du K."/>
            <person name="Schartl M."/>
            <person name="Retaux S."/>
            <person name="Guiguen Y."/>
        </authorList>
    </citation>
    <scope>NUCLEOTIDE SEQUENCE [LARGE SCALE GENOMIC DNA]</scope>
    <source>
        <strain evidence="2">Pach_M1</strain>
        <tissue evidence="2">Testis</tissue>
    </source>
</reference>
<sequence>FFFSDFSPFFSQFGYPIVPPLCASPSPVTPVTLGGCGRAHASSDTCEVNHPFFQAAADESLPEQLARSEESTAARFRFIRSQTPRAAQRHLSCDGERAPSTLPRGSRANFAPSKHRQL</sequence>
<feature type="non-terminal residue" evidence="2">
    <location>
        <position position="118"/>
    </location>
</feature>
<name>A0A8T2MC89_ASTMX</name>
<feature type="region of interest" description="Disordered" evidence="1">
    <location>
        <begin position="83"/>
        <end position="118"/>
    </location>
</feature>
<evidence type="ECO:0000313" key="3">
    <source>
        <dbReference type="Proteomes" id="UP000752171"/>
    </source>
</evidence>
<evidence type="ECO:0000313" key="2">
    <source>
        <dbReference type="EMBL" id="KAG9279472.1"/>
    </source>
</evidence>
<accession>A0A8T2MC89</accession>
<dbReference type="AlphaFoldDB" id="A0A8T2MC89"/>
<dbReference type="EMBL" id="JAICCE010000003">
    <property type="protein sequence ID" value="KAG9279472.1"/>
    <property type="molecule type" value="Genomic_DNA"/>
</dbReference>
<protein>
    <submittedName>
        <fullName evidence="2">Uncharacterized protein</fullName>
    </submittedName>
</protein>
<evidence type="ECO:0000256" key="1">
    <source>
        <dbReference type="SAM" id="MobiDB-lite"/>
    </source>
</evidence>
<organism evidence="2 3">
    <name type="scientific">Astyanax mexicanus</name>
    <name type="common">Blind cave fish</name>
    <name type="synonym">Astyanax fasciatus mexicanus</name>
    <dbReference type="NCBI Taxonomy" id="7994"/>
    <lineage>
        <taxon>Eukaryota</taxon>
        <taxon>Metazoa</taxon>
        <taxon>Chordata</taxon>
        <taxon>Craniata</taxon>
        <taxon>Vertebrata</taxon>
        <taxon>Euteleostomi</taxon>
        <taxon>Actinopterygii</taxon>
        <taxon>Neopterygii</taxon>
        <taxon>Teleostei</taxon>
        <taxon>Ostariophysi</taxon>
        <taxon>Characiformes</taxon>
        <taxon>Characoidei</taxon>
        <taxon>Acestrorhamphidae</taxon>
        <taxon>Acestrorhamphinae</taxon>
        <taxon>Astyanax</taxon>
    </lineage>
</organism>
<proteinExistence type="predicted"/>
<dbReference type="Proteomes" id="UP000752171">
    <property type="component" value="Unassembled WGS sequence"/>
</dbReference>
<gene>
    <name evidence="2" type="ORF">AMEX_G4997</name>
</gene>
<feature type="non-terminal residue" evidence="2">
    <location>
        <position position="1"/>
    </location>
</feature>